<dbReference type="PANTHER" id="PTHR31692">
    <property type="entry name" value="EXPANSIN-B3"/>
    <property type="match status" value="1"/>
</dbReference>
<keyword evidence="4" id="KW-1185">Reference proteome</keyword>
<dbReference type="Gene3D" id="2.40.40.10">
    <property type="entry name" value="RlpA-like domain"/>
    <property type="match status" value="1"/>
</dbReference>
<dbReference type="PANTHER" id="PTHR31692:SF56">
    <property type="entry name" value="EXPANSIN-B2-RELATED"/>
    <property type="match status" value="1"/>
</dbReference>
<reference evidence="3" key="3">
    <citation type="journal article" date="2017" name="Nature">
        <title>Genome sequence of the progenitor of the wheat D genome Aegilops tauschii.</title>
        <authorList>
            <person name="Luo M.C."/>
            <person name="Gu Y.Q."/>
            <person name="Puiu D."/>
            <person name="Wang H."/>
            <person name="Twardziok S.O."/>
            <person name="Deal K.R."/>
            <person name="Huo N."/>
            <person name="Zhu T."/>
            <person name="Wang L."/>
            <person name="Wang Y."/>
            <person name="McGuire P.E."/>
            <person name="Liu S."/>
            <person name="Long H."/>
            <person name="Ramasamy R.K."/>
            <person name="Rodriguez J.C."/>
            <person name="Van S.L."/>
            <person name="Yuan L."/>
            <person name="Wang Z."/>
            <person name="Xia Z."/>
            <person name="Xiao L."/>
            <person name="Anderson O.D."/>
            <person name="Ouyang S."/>
            <person name="Liang Y."/>
            <person name="Zimin A.V."/>
            <person name="Pertea G."/>
            <person name="Qi P."/>
            <person name="Bennetzen J.L."/>
            <person name="Dai X."/>
            <person name="Dawson M.W."/>
            <person name="Muller H.G."/>
            <person name="Kugler K."/>
            <person name="Rivarola-Duarte L."/>
            <person name="Spannagl M."/>
            <person name="Mayer K.F.X."/>
            <person name="Lu F.H."/>
            <person name="Bevan M.W."/>
            <person name="Leroy P."/>
            <person name="Li P."/>
            <person name="You F.M."/>
            <person name="Sun Q."/>
            <person name="Liu Z."/>
            <person name="Lyons E."/>
            <person name="Wicker T."/>
            <person name="Salzberg S.L."/>
            <person name="Devos K.M."/>
            <person name="Dvorak J."/>
        </authorList>
    </citation>
    <scope>NUCLEOTIDE SEQUENCE [LARGE SCALE GENOMIC DNA]</scope>
    <source>
        <strain evidence="3">cv. AL8/78</strain>
    </source>
</reference>
<protein>
    <recommendedName>
        <fullName evidence="2">Expansin-like EG45 domain-containing protein</fullName>
    </recommendedName>
</protein>
<sequence length="206" mass="22538">NGGACGFKNVNLPPFNAMTSCGNEPLFKDGKGCGSCYQDKVRGQGSPGVLGRPRDSDHHRHELLPRRPLPLRPQRHRLRRHGQGRPQRRAPPRRHHRHAVQEGAVPVPGAVGDVPRGEGVEPELPGHPGGVRERRRRRGAGGPHGRRRADGGLEADEALVGLHLAPGHAPPAAGALLAARHQRLWQVARRRPGHPRRLAGRRRVQL</sequence>
<dbReference type="InterPro" id="IPR007112">
    <property type="entry name" value="Expansin/allergen_DPBB_dom"/>
</dbReference>
<evidence type="ECO:0000259" key="2">
    <source>
        <dbReference type="PROSITE" id="PS50842"/>
    </source>
</evidence>
<feature type="domain" description="Expansin-like EG45" evidence="2">
    <location>
        <begin position="2"/>
        <end position="38"/>
    </location>
</feature>
<dbReference type="PROSITE" id="PS50842">
    <property type="entry name" value="EXPANSIN_EG45"/>
    <property type="match status" value="1"/>
</dbReference>
<feature type="compositionally biased region" description="Basic residues" evidence="1">
    <location>
        <begin position="73"/>
        <end position="98"/>
    </location>
</feature>
<reference evidence="3" key="4">
    <citation type="submission" date="2019-03" db="UniProtKB">
        <authorList>
            <consortium name="EnsemblPlants"/>
        </authorList>
    </citation>
    <scope>IDENTIFICATION</scope>
</reference>
<evidence type="ECO:0000313" key="3">
    <source>
        <dbReference type="EnsemblPlants" id="AET3Gv21096300.3"/>
    </source>
</evidence>
<dbReference type="InterPro" id="IPR007118">
    <property type="entry name" value="Expan_Lol_pI"/>
</dbReference>
<accession>A0A453GL22</accession>
<organism evidence="3 4">
    <name type="scientific">Aegilops tauschii subsp. strangulata</name>
    <name type="common">Goatgrass</name>
    <dbReference type="NCBI Taxonomy" id="200361"/>
    <lineage>
        <taxon>Eukaryota</taxon>
        <taxon>Viridiplantae</taxon>
        <taxon>Streptophyta</taxon>
        <taxon>Embryophyta</taxon>
        <taxon>Tracheophyta</taxon>
        <taxon>Spermatophyta</taxon>
        <taxon>Magnoliopsida</taxon>
        <taxon>Liliopsida</taxon>
        <taxon>Poales</taxon>
        <taxon>Poaceae</taxon>
        <taxon>BOP clade</taxon>
        <taxon>Pooideae</taxon>
        <taxon>Triticodae</taxon>
        <taxon>Triticeae</taxon>
        <taxon>Triticinae</taxon>
        <taxon>Aegilops</taxon>
    </lineage>
</organism>
<reference evidence="3" key="5">
    <citation type="journal article" date="2021" name="G3 (Bethesda)">
        <title>Aegilops tauschii genome assembly Aet v5.0 features greater sequence contiguity and improved annotation.</title>
        <authorList>
            <person name="Wang L."/>
            <person name="Zhu T."/>
            <person name="Rodriguez J.C."/>
            <person name="Deal K.R."/>
            <person name="Dubcovsky J."/>
            <person name="McGuire P.E."/>
            <person name="Lux T."/>
            <person name="Spannagl M."/>
            <person name="Mayer K.F.X."/>
            <person name="Baldrich P."/>
            <person name="Meyers B.C."/>
            <person name="Huo N."/>
            <person name="Gu Y.Q."/>
            <person name="Zhou H."/>
            <person name="Devos K.M."/>
            <person name="Bennetzen J.L."/>
            <person name="Unver T."/>
            <person name="Budak H."/>
            <person name="Gulick P.J."/>
            <person name="Galiba G."/>
            <person name="Kalapos B."/>
            <person name="Nelson D.R."/>
            <person name="Li P."/>
            <person name="You F.M."/>
            <person name="Luo M.C."/>
            <person name="Dvorak J."/>
        </authorList>
    </citation>
    <scope>NUCLEOTIDE SEQUENCE [LARGE SCALE GENOMIC DNA]</scope>
    <source>
        <strain evidence="3">cv. AL8/78</strain>
    </source>
</reference>
<dbReference type="Gramene" id="AET3Gv21096300.3">
    <property type="protein sequence ID" value="AET3Gv21096300.3"/>
    <property type="gene ID" value="AET3Gv21096300"/>
</dbReference>
<dbReference type="SUPFAM" id="SSF50685">
    <property type="entry name" value="Barwin-like endoglucanases"/>
    <property type="match status" value="1"/>
</dbReference>
<feature type="compositionally biased region" description="Low complexity" evidence="1">
    <location>
        <begin position="101"/>
        <end position="114"/>
    </location>
</feature>
<evidence type="ECO:0000313" key="4">
    <source>
        <dbReference type="Proteomes" id="UP000015105"/>
    </source>
</evidence>
<proteinExistence type="predicted"/>
<name>A0A453GL22_AEGTS</name>
<dbReference type="GO" id="GO:0005576">
    <property type="term" value="C:extracellular region"/>
    <property type="evidence" value="ECO:0007669"/>
    <property type="project" value="InterPro"/>
</dbReference>
<dbReference type="AlphaFoldDB" id="A0A453GL22"/>
<dbReference type="PRINTS" id="PR01225">
    <property type="entry name" value="EXPANSNFAMLY"/>
</dbReference>
<reference evidence="4" key="2">
    <citation type="journal article" date="2017" name="Nat. Plants">
        <title>The Aegilops tauschii genome reveals multiple impacts of transposons.</title>
        <authorList>
            <person name="Zhao G."/>
            <person name="Zou C."/>
            <person name="Li K."/>
            <person name="Wang K."/>
            <person name="Li T."/>
            <person name="Gao L."/>
            <person name="Zhang X."/>
            <person name="Wang H."/>
            <person name="Yang Z."/>
            <person name="Liu X."/>
            <person name="Jiang W."/>
            <person name="Mao L."/>
            <person name="Kong X."/>
            <person name="Jiao Y."/>
            <person name="Jia J."/>
        </authorList>
    </citation>
    <scope>NUCLEOTIDE SEQUENCE [LARGE SCALE GENOMIC DNA]</scope>
    <source>
        <strain evidence="4">cv. AL8/78</strain>
    </source>
</reference>
<feature type="compositionally biased region" description="Basic residues" evidence="1">
    <location>
        <begin position="133"/>
        <end position="147"/>
    </location>
</feature>
<evidence type="ECO:0000256" key="1">
    <source>
        <dbReference type="SAM" id="MobiDB-lite"/>
    </source>
</evidence>
<feature type="compositionally biased region" description="Basic and acidic residues" evidence="1">
    <location>
        <begin position="52"/>
        <end position="65"/>
    </location>
</feature>
<reference evidence="4" key="1">
    <citation type="journal article" date="2014" name="Science">
        <title>Ancient hybridizations among the ancestral genomes of bread wheat.</title>
        <authorList>
            <consortium name="International Wheat Genome Sequencing Consortium,"/>
            <person name="Marcussen T."/>
            <person name="Sandve S.R."/>
            <person name="Heier L."/>
            <person name="Spannagl M."/>
            <person name="Pfeifer M."/>
            <person name="Jakobsen K.S."/>
            <person name="Wulff B.B."/>
            <person name="Steuernagel B."/>
            <person name="Mayer K.F."/>
            <person name="Olsen O.A."/>
        </authorList>
    </citation>
    <scope>NUCLEOTIDE SEQUENCE [LARGE SCALE GENOMIC DNA]</scope>
    <source>
        <strain evidence="4">cv. AL8/78</strain>
    </source>
</reference>
<feature type="region of interest" description="Disordered" evidence="1">
    <location>
        <begin position="39"/>
        <end position="153"/>
    </location>
</feature>
<dbReference type="Proteomes" id="UP000015105">
    <property type="component" value="Chromosome 3D"/>
</dbReference>
<dbReference type="EnsemblPlants" id="AET3Gv21096300.3">
    <property type="protein sequence ID" value="AET3Gv21096300.3"/>
    <property type="gene ID" value="AET3Gv21096300"/>
</dbReference>
<dbReference type="InterPro" id="IPR036908">
    <property type="entry name" value="RlpA-like_sf"/>
</dbReference>